<name>A0A2H0UP26_9BACT</name>
<organism evidence="1 2">
    <name type="scientific">Candidatus Harrisonbacteria bacterium CG10_big_fil_rev_8_21_14_0_10_45_28</name>
    <dbReference type="NCBI Taxonomy" id="1974586"/>
    <lineage>
        <taxon>Bacteria</taxon>
        <taxon>Candidatus Harrisoniibacteriota</taxon>
    </lineage>
</organism>
<reference evidence="2" key="1">
    <citation type="submission" date="2017-09" db="EMBL/GenBank/DDBJ databases">
        <title>Depth-based differentiation of microbial function through sediment-hosted aquifers and enrichment of novel symbionts in the deep terrestrial subsurface.</title>
        <authorList>
            <person name="Probst A.J."/>
            <person name="Ladd B."/>
            <person name="Jarett J.K."/>
            <person name="Geller-Mcgrath D.E."/>
            <person name="Sieber C.M.K."/>
            <person name="Emerson J.B."/>
            <person name="Anantharaman K."/>
            <person name="Thomas B.C."/>
            <person name="Malmstrom R."/>
            <person name="Stieglmeier M."/>
            <person name="Klingl A."/>
            <person name="Woyke T."/>
            <person name="Ryan C.M."/>
            <person name="Banfield J.F."/>
        </authorList>
    </citation>
    <scope>NUCLEOTIDE SEQUENCE [LARGE SCALE GENOMIC DNA]</scope>
</reference>
<evidence type="ECO:0000313" key="1">
    <source>
        <dbReference type="EMBL" id="PIR88172.1"/>
    </source>
</evidence>
<dbReference type="Gene3D" id="3.30.70.2970">
    <property type="entry name" value="Protein of unknown function (DUF541), domain 2"/>
    <property type="match status" value="1"/>
</dbReference>
<dbReference type="GO" id="GO:0006974">
    <property type="term" value="P:DNA damage response"/>
    <property type="evidence" value="ECO:0007669"/>
    <property type="project" value="TreeGrafter"/>
</dbReference>
<protein>
    <recommendedName>
        <fullName evidence="3">SIMPL domain-containing protein</fullName>
    </recommendedName>
</protein>
<comment type="caution">
    <text evidence="1">The sequence shown here is derived from an EMBL/GenBank/DDBJ whole genome shotgun (WGS) entry which is preliminary data.</text>
</comment>
<dbReference type="Proteomes" id="UP000230903">
    <property type="component" value="Unassembled WGS sequence"/>
</dbReference>
<proteinExistence type="predicted"/>
<dbReference type="Pfam" id="PF04402">
    <property type="entry name" value="SIMPL"/>
    <property type="match status" value="1"/>
</dbReference>
<evidence type="ECO:0000313" key="2">
    <source>
        <dbReference type="Proteomes" id="UP000230903"/>
    </source>
</evidence>
<dbReference type="InterPro" id="IPR052022">
    <property type="entry name" value="26kDa_periplasmic_antigen"/>
</dbReference>
<sequence>MFGLVGMIAIVKSTGAIYPSRTITVSADGETEIRPDLATLTFSVVSRGSDAEAVQKENTAKMNEAVDFVKSQGVELKDDKTSNYNLYPTYRYPRDEEMQIAGYELRQSVTVKIRDLEKAQTIVGGLPALGVNEIGSLSYSVDDPEAQRNLAREEAFTKAHAKAISMAAQNGVRLVKVVTFYEADDGYSPYYYEKSSVMGMGGDIAPSLEPGSEKVSVSVSVTYEIR</sequence>
<dbReference type="InterPro" id="IPR007497">
    <property type="entry name" value="SIMPL/DUF541"/>
</dbReference>
<gene>
    <name evidence="1" type="ORF">COU10_00665</name>
</gene>
<dbReference type="PANTHER" id="PTHR34387:SF1">
    <property type="entry name" value="PERIPLASMIC IMMUNOGENIC PROTEIN"/>
    <property type="match status" value="1"/>
</dbReference>
<dbReference type="AlphaFoldDB" id="A0A2H0UP26"/>
<dbReference type="Gene3D" id="3.30.110.170">
    <property type="entry name" value="Protein of unknown function (DUF541), domain 1"/>
    <property type="match status" value="1"/>
</dbReference>
<dbReference type="EMBL" id="PFBC01000011">
    <property type="protein sequence ID" value="PIR88172.1"/>
    <property type="molecule type" value="Genomic_DNA"/>
</dbReference>
<dbReference type="PANTHER" id="PTHR34387">
    <property type="entry name" value="SLR1258 PROTEIN"/>
    <property type="match status" value="1"/>
</dbReference>
<accession>A0A2H0UP26</accession>
<evidence type="ECO:0008006" key="3">
    <source>
        <dbReference type="Google" id="ProtNLM"/>
    </source>
</evidence>